<name>A0A0G1D3J0_9BACT</name>
<accession>A0A0G1D3J0</accession>
<dbReference type="PROSITE" id="PS50990">
    <property type="entry name" value="PEPTIDASE_C39"/>
    <property type="match status" value="1"/>
</dbReference>
<dbReference type="GO" id="GO:0006508">
    <property type="term" value="P:proteolysis"/>
    <property type="evidence" value="ECO:0007669"/>
    <property type="project" value="InterPro"/>
</dbReference>
<dbReference type="InterPro" id="IPR005074">
    <property type="entry name" value="Peptidase_C39"/>
</dbReference>
<dbReference type="GO" id="GO:0008233">
    <property type="term" value="F:peptidase activity"/>
    <property type="evidence" value="ECO:0007669"/>
    <property type="project" value="InterPro"/>
</dbReference>
<proteinExistence type="predicted"/>
<gene>
    <name evidence="2" type="ORF">UV68_C0044G0004</name>
</gene>
<sequence>MSQNATKLLPVTPFQETLHGGFCGPAVIKMVLDFYGIERSEMELAILSDKDENLGISDQDIKRVLESEGLKAKIKNFSSYKDIQSALDEGMPVIVDWFTKGRPDDPEDSMADGHYSVVVGLDSDYIYLQDPEIGGVRKILKEDFICVWFDFTTDHIEKWEDMIVRQTITVSR</sequence>
<dbReference type="GO" id="GO:0005524">
    <property type="term" value="F:ATP binding"/>
    <property type="evidence" value="ECO:0007669"/>
    <property type="project" value="InterPro"/>
</dbReference>
<dbReference type="InterPro" id="IPR039564">
    <property type="entry name" value="Peptidase_C39-like"/>
</dbReference>
<dbReference type="Gene3D" id="3.90.70.10">
    <property type="entry name" value="Cysteine proteinases"/>
    <property type="match status" value="1"/>
</dbReference>
<evidence type="ECO:0000313" key="3">
    <source>
        <dbReference type="Proteomes" id="UP000033980"/>
    </source>
</evidence>
<comment type="caution">
    <text evidence="2">The sequence shown here is derived from an EMBL/GenBank/DDBJ whole genome shotgun (WGS) entry which is preliminary data.</text>
</comment>
<reference evidence="2 3" key="1">
    <citation type="journal article" date="2015" name="Nature">
        <title>rRNA introns, odd ribosomes, and small enigmatic genomes across a large radiation of phyla.</title>
        <authorList>
            <person name="Brown C.T."/>
            <person name="Hug L.A."/>
            <person name="Thomas B.C."/>
            <person name="Sharon I."/>
            <person name="Castelle C.J."/>
            <person name="Singh A."/>
            <person name="Wilkins M.J."/>
            <person name="Williams K.H."/>
            <person name="Banfield J.F."/>
        </authorList>
    </citation>
    <scope>NUCLEOTIDE SEQUENCE [LARGE SCALE GENOMIC DNA]</scope>
</reference>
<evidence type="ECO:0000259" key="1">
    <source>
        <dbReference type="PROSITE" id="PS50990"/>
    </source>
</evidence>
<dbReference type="AlphaFoldDB" id="A0A0G1D3J0"/>
<protein>
    <recommendedName>
        <fullName evidence="1">Peptidase C39 domain-containing protein</fullName>
    </recommendedName>
</protein>
<dbReference type="Pfam" id="PF13529">
    <property type="entry name" value="Peptidase_C39_2"/>
    <property type="match status" value="1"/>
</dbReference>
<dbReference type="Proteomes" id="UP000033980">
    <property type="component" value="Unassembled WGS sequence"/>
</dbReference>
<organism evidence="2 3">
    <name type="scientific">Candidatus Collierbacteria bacterium GW2011_GWC2_43_12</name>
    <dbReference type="NCBI Taxonomy" id="1618390"/>
    <lineage>
        <taxon>Bacteria</taxon>
        <taxon>Candidatus Collieribacteriota</taxon>
    </lineage>
</organism>
<evidence type="ECO:0000313" key="2">
    <source>
        <dbReference type="EMBL" id="KKS92495.1"/>
    </source>
</evidence>
<dbReference type="EMBL" id="LCFK01000044">
    <property type="protein sequence ID" value="KKS92495.1"/>
    <property type="molecule type" value="Genomic_DNA"/>
</dbReference>
<dbReference type="GO" id="GO:0016020">
    <property type="term" value="C:membrane"/>
    <property type="evidence" value="ECO:0007669"/>
    <property type="project" value="InterPro"/>
</dbReference>
<feature type="domain" description="Peptidase C39" evidence="1">
    <location>
        <begin position="15"/>
        <end position="155"/>
    </location>
</feature>